<dbReference type="Gene3D" id="3.50.30.30">
    <property type="match status" value="1"/>
</dbReference>
<dbReference type="InterPro" id="IPR010259">
    <property type="entry name" value="S8pro/Inhibitor_I9"/>
</dbReference>
<evidence type="ECO:0000259" key="11">
    <source>
        <dbReference type="Pfam" id="PF17766"/>
    </source>
</evidence>
<protein>
    <submittedName>
        <fullName evidence="12">Uncharacterized protein</fullName>
    </submittedName>
</protein>
<feature type="domain" description="Peptidase S8/S53" evidence="9">
    <location>
        <begin position="129"/>
        <end position="593"/>
    </location>
</feature>
<evidence type="ECO:0000256" key="8">
    <source>
        <dbReference type="SAM" id="SignalP"/>
    </source>
</evidence>
<dbReference type="Pfam" id="PF05922">
    <property type="entry name" value="Inhibitor_I9"/>
    <property type="match status" value="1"/>
</dbReference>
<dbReference type="InterPro" id="IPR015500">
    <property type="entry name" value="Peptidase_S8_subtilisin-rel"/>
</dbReference>
<dbReference type="Gene3D" id="3.40.50.200">
    <property type="entry name" value="Peptidase S8/S53 domain"/>
    <property type="match status" value="1"/>
</dbReference>
<keyword evidence="2 7" id="KW-0645">Protease</keyword>
<dbReference type="GO" id="GO:0006508">
    <property type="term" value="P:proteolysis"/>
    <property type="evidence" value="ECO:0007669"/>
    <property type="project" value="UniProtKB-KW"/>
</dbReference>
<dbReference type="Pfam" id="PF17766">
    <property type="entry name" value="fn3_6"/>
    <property type="match status" value="1"/>
</dbReference>
<evidence type="ECO:0000256" key="2">
    <source>
        <dbReference type="ARBA" id="ARBA00022670"/>
    </source>
</evidence>
<evidence type="ECO:0000313" key="12">
    <source>
        <dbReference type="EMBL" id="KAI0507570.1"/>
    </source>
</evidence>
<feature type="signal peptide" evidence="8">
    <location>
        <begin position="1"/>
        <end position="21"/>
    </location>
</feature>
<proteinExistence type="inferred from homology"/>
<evidence type="ECO:0000259" key="10">
    <source>
        <dbReference type="Pfam" id="PF05922"/>
    </source>
</evidence>
<dbReference type="SUPFAM" id="SSF52743">
    <property type="entry name" value="Subtilisin-like"/>
    <property type="match status" value="1"/>
</dbReference>
<organism evidence="12 13">
    <name type="scientific">Dendrobium nobile</name>
    <name type="common">Orchid</name>
    <dbReference type="NCBI Taxonomy" id="94219"/>
    <lineage>
        <taxon>Eukaryota</taxon>
        <taxon>Viridiplantae</taxon>
        <taxon>Streptophyta</taxon>
        <taxon>Embryophyta</taxon>
        <taxon>Tracheophyta</taxon>
        <taxon>Spermatophyta</taxon>
        <taxon>Magnoliopsida</taxon>
        <taxon>Liliopsida</taxon>
        <taxon>Asparagales</taxon>
        <taxon>Orchidaceae</taxon>
        <taxon>Epidendroideae</taxon>
        <taxon>Malaxideae</taxon>
        <taxon>Dendrobiinae</taxon>
        <taxon>Dendrobium</taxon>
    </lineage>
</organism>
<evidence type="ECO:0000256" key="3">
    <source>
        <dbReference type="ARBA" id="ARBA00022729"/>
    </source>
</evidence>
<dbReference type="SMR" id="A0A8T3B7Y8"/>
<dbReference type="InterPro" id="IPR045051">
    <property type="entry name" value="SBT"/>
</dbReference>
<dbReference type="CDD" id="cd04852">
    <property type="entry name" value="Peptidases_S8_3"/>
    <property type="match status" value="1"/>
</dbReference>
<feature type="domain" description="Inhibitor I9" evidence="10">
    <location>
        <begin position="29"/>
        <end position="107"/>
    </location>
</feature>
<evidence type="ECO:0000259" key="9">
    <source>
        <dbReference type="Pfam" id="PF00082"/>
    </source>
</evidence>
<dbReference type="InterPro" id="IPR041469">
    <property type="entry name" value="Subtilisin-like_FN3"/>
</dbReference>
<dbReference type="AlphaFoldDB" id="A0A8T3B7Y8"/>
<dbReference type="Pfam" id="PF00082">
    <property type="entry name" value="Peptidase_S8"/>
    <property type="match status" value="1"/>
</dbReference>
<feature type="domain" description="Subtilisin-like protease fibronectin type-III" evidence="11">
    <location>
        <begin position="653"/>
        <end position="753"/>
    </location>
</feature>
<dbReference type="OrthoDB" id="206201at2759"/>
<evidence type="ECO:0000313" key="13">
    <source>
        <dbReference type="Proteomes" id="UP000829196"/>
    </source>
</evidence>
<dbReference type="InterPro" id="IPR000209">
    <property type="entry name" value="Peptidase_S8/S53_dom"/>
</dbReference>
<dbReference type="PANTHER" id="PTHR10795">
    <property type="entry name" value="PROPROTEIN CONVERTASE SUBTILISIN/KEXIN"/>
    <property type="match status" value="1"/>
</dbReference>
<dbReference type="InterPro" id="IPR034197">
    <property type="entry name" value="Peptidases_S8_3"/>
</dbReference>
<comment type="caution">
    <text evidence="12">The sequence shown here is derived from an EMBL/GenBank/DDBJ whole genome shotgun (WGS) entry which is preliminary data.</text>
</comment>
<gene>
    <name evidence="12" type="ORF">KFK09_013696</name>
</gene>
<dbReference type="Gene3D" id="3.30.70.80">
    <property type="entry name" value="Peptidase S8 propeptide/proteinase inhibitor I9"/>
    <property type="match status" value="1"/>
</dbReference>
<evidence type="ECO:0000256" key="7">
    <source>
        <dbReference type="PROSITE-ProRule" id="PRU01240"/>
    </source>
</evidence>
<keyword evidence="4 7" id="KW-0378">Hydrolase</keyword>
<keyword evidence="5 7" id="KW-0720">Serine protease</keyword>
<dbReference type="InterPro" id="IPR023828">
    <property type="entry name" value="Peptidase_S8_Ser-AS"/>
</dbReference>
<feature type="active site" description="Charge relay system" evidence="6 7">
    <location>
        <position position="137"/>
    </location>
</feature>
<evidence type="ECO:0000256" key="4">
    <source>
        <dbReference type="ARBA" id="ARBA00022801"/>
    </source>
</evidence>
<dbReference type="Proteomes" id="UP000829196">
    <property type="component" value="Unassembled WGS sequence"/>
</dbReference>
<dbReference type="EMBL" id="JAGYWB010000010">
    <property type="protein sequence ID" value="KAI0507570.1"/>
    <property type="molecule type" value="Genomic_DNA"/>
</dbReference>
<dbReference type="Gene3D" id="2.60.40.2310">
    <property type="match status" value="1"/>
</dbReference>
<dbReference type="PROSITE" id="PS51892">
    <property type="entry name" value="SUBTILASE"/>
    <property type="match status" value="1"/>
</dbReference>
<feature type="active site" description="Charge relay system" evidence="6 7">
    <location>
        <position position="201"/>
    </location>
</feature>
<evidence type="ECO:0000256" key="5">
    <source>
        <dbReference type="ARBA" id="ARBA00022825"/>
    </source>
</evidence>
<evidence type="ECO:0000256" key="6">
    <source>
        <dbReference type="PIRSR" id="PIRSR615500-1"/>
    </source>
</evidence>
<dbReference type="InterPro" id="IPR037045">
    <property type="entry name" value="S8pro/Inhibitor_I9_sf"/>
</dbReference>
<accession>A0A8T3B7Y8</accession>
<name>A0A8T3B7Y8_DENNO</name>
<keyword evidence="13" id="KW-1185">Reference proteome</keyword>
<feature type="chain" id="PRO_5035860953" evidence="8">
    <location>
        <begin position="22"/>
        <end position="756"/>
    </location>
</feature>
<dbReference type="CDD" id="cd02120">
    <property type="entry name" value="PA_subtilisin_like"/>
    <property type="match status" value="1"/>
</dbReference>
<dbReference type="PRINTS" id="PR00723">
    <property type="entry name" value="SUBTILISIN"/>
</dbReference>
<evidence type="ECO:0000256" key="1">
    <source>
        <dbReference type="ARBA" id="ARBA00011073"/>
    </source>
</evidence>
<feature type="active site" description="Charge relay system" evidence="6 7">
    <location>
        <position position="531"/>
    </location>
</feature>
<dbReference type="InterPro" id="IPR036852">
    <property type="entry name" value="Peptidase_S8/S53_dom_sf"/>
</dbReference>
<reference evidence="12" key="1">
    <citation type="journal article" date="2022" name="Front. Genet.">
        <title>Chromosome-Scale Assembly of the Dendrobium nobile Genome Provides Insights Into the Molecular Mechanism of the Biosynthesis of the Medicinal Active Ingredient of Dendrobium.</title>
        <authorList>
            <person name="Xu Q."/>
            <person name="Niu S.-C."/>
            <person name="Li K.-L."/>
            <person name="Zheng P.-J."/>
            <person name="Zhang X.-J."/>
            <person name="Jia Y."/>
            <person name="Liu Y."/>
            <person name="Niu Y.-X."/>
            <person name="Yu L.-H."/>
            <person name="Chen D.-F."/>
            <person name="Zhang G.-Q."/>
        </authorList>
    </citation>
    <scope>NUCLEOTIDE SEQUENCE</scope>
    <source>
        <tissue evidence="12">Leaf</tissue>
    </source>
</reference>
<dbReference type="GO" id="GO:0004252">
    <property type="term" value="F:serine-type endopeptidase activity"/>
    <property type="evidence" value="ECO:0007669"/>
    <property type="project" value="UniProtKB-UniRule"/>
</dbReference>
<sequence length="756" mass="80658">MASSLLLLLLTVLLFSSAALAATMPEKKKFIVYLGDEPHRSFDAIGHHHRLLSDILGSHDAAKDSIFHSYTLSMNAFAAKLSDEEAAQLAELDGVVSVFPARTRKLHTTRTWDFIGFPQTAPHNHTLESNVIVGVIDSGIDPFSASFSGKGYGPPPARWRGKCTGTKVFKCNNKLIGAKWFRLDRKAPSNDVMAPQDNKGHGTHVASTAAGNPISNANIYGLAQGTARGGAPSARIASYKACYADSACNDEDILAAFDAAISDGVDIINLSVGEDPGKSFTDALAVGAYHAMRRGILTVASAGNMGPMHRTVINYSPWMLTVGASTHDRQFGTDIVLGNGKRITGTSVNTFQTDKVFRPLVLGIDATTIGMTFSAQMCGPDSLDPEKVKGKIVVCKITGSAETADKVVNAAGGVGLVIEMIMPVDRAETFELPATMVSKEGGAIIREYIDSLGSKGKPVAKIEKSHAVTTKNIVIPSFSARGPNPLYTEILKPDLVAPGMNILAAYPYYIPFTDDPKDYRYGSFQIMSGTSMATPHAAGAAAYVKSFHPSWSPASLRSALMTTARPIPPPLLPNSTTNSTTKSNKLDLEYAYGSGQIDPLAAVNPGLVYDLTESSYLRFLCSKHPNTTAVSILTGSRNFDCAPYSKGKGYDALNYPSFHYVVPDSAKASAATYRRIVTNVGQGAAVYKAVVEAPVGVAIEVKPAKLEFAKVNEKRVFDVVVRVAAVSGRPPYIASGSLTWSDGVHRVRSPVAIHYT</sequence>
<dbReference type="FunFam" id="3.30.70.80:FF:000002">
    <property type="entry name" value="Subtilisin-like protease SBT5.3"/>
    <property type="match status" value="1"/>
</dbReference>
<keyword evidence="3 8" id="KW-0732">Signal</keyword>
<dbReference type="InterPro" id="IPR022398">
    <property type="entry name" value="Peptidase_S8_His-AS"/>
</dbReference>
<dbReference type="PROSITE" id="PS00137">
    <property type="entry name" value="SUBTILASE_HIS"/>
    <property type="match status" value="1"/>
</dbReference>
<comment type="similarity">
    <text evidence="1 7">Belongs to the peptidase S8 family.</text>
</comment>
<dbReference type="PROSITE" id="PS00138">
    <property type="entry name" value="SUBTILASE_SER"/>
    <property type="match status" value="1"/>
</dbReference>